<protein>
    <submittedName>
        <fullName evidence="2">TmRNA-binding protein SmpB</fullName>
    </submittedName>
</protein>
<feature type="non-terminal residue" evidence="2">
    <location>
        <position position="175"/>
    </location>
</feature>
<organism evidence="2">
    <name type="scientific">uncultured Frankineae bacterium</name>
    <dbReference type="NCBI Taxonomy" id="437475"/>
    <lineage>
        <taxon>Bacteria</taxon>
        <taxon>Bacillati</taxon>
        <taxon>Actinomycetota</taxon>
        <taxon>Actinomycetes</taxon>
        <taxon>Frankiales</taxon>
        <taxon>environmental samples</taxon>
    </lineage>
</organism>
<reference evidence="2" key="1">
    <citation type="submission" date="2020-02" db="EMBL/GenBank/DDBJ databases">
        <authorList>
            <person name="Meier V. D."/>
        </authorList>
    </citation>
    <scope>NUCLEOTIDE SEQUENCE</scope>
    <source>
        <strain evidence="2">AVDCRST_MAG16</strain>
    </source>
</reference>
<feature type="compositionally biased region" description="Basic and acidic residues" evidence="1">
    <location>
        <begin position="156"/>
        <end position="175"/>
    </location>
</feature>
<name>A0A6J4LSN9_9ACTN</name>
<feature type="compositionally biased region" description="Low complexity" evidence="1">
    <location>
        <begin position="92"/>
        <end position="105"/>
    </location>
</feature>
<sequence length="175" mass="19168">DQGLGRQPQRAEGPGRHARRPQQAGRPEQEGTPRLRHRGRARGGPRADGDRGQVAAPGALLARRRVRRRAGRRGVPARRPHPGVHRGHLEQPHAPAQPQAAAAPQGDRHPRRPHPRERAGARPAVAVLQGRPRQGRDRRRPRTQVPRQAAGHGRARCPEGDAQRDGPRAEEGPAL</sequence>
<dbReference type="EMBL" id="CADCUE010000158">
    <property type="protein sequence ID" value="CAA9340559.1"/>
    <property type="molecule type" value="Genomic_DNA"/>
</dbReference>
<feature type="compositionally biased region" description="Low complexity" evidence="1">
    <location>
        <begin position="121"/>
        <end position="132"/>
    </location>
</feature>
<accession>A0A6J4LSN9</accession>
<dbReference type="AlphaFoldDB" id="A0A6J4LSN9"/>
<feature type="compositionally biased region" description="Basic residues" evidence="1">
    <location>
        <begin position="62"/>
        <end position="86"/>
    </location>
</feature>
<gene>
    <name evidence="2" type="ORF">AVDCRST_MAG16-1797</name>
</gene>
<proteinExistence type="predicted"/>
<feature type="region of interest" description="Disordered" evidence="1">
    <location>
        <begin position="1"/>
        <end position="175"/>
    </location>
</feature>
<evidence type="ECO:0000313" key="2">
    <source>
        <dbReference type="EMBL" id="CAA9340559.1"/>
    </source>
</evidence>
<feature type="non-terminal residue" evidence="2">
    <location>
        <position position="1"/>
    </location>
</feature>
<evidence type="ECO:0000256" key="1">
    <source>
        <dbReference type="SAM" id="MobiDB-lite"/>
    </source>
</evidence>
<feature type="compositionally biased region" description="Low complexity" evidence="1">
    <location>
        <begin position="52"/>
        <end position="61"/>
    </location>
</feature>
<feature type="compositionally biased region" description="Basic residues" evidence="1">
    <location>
        <begin position="34"/>
        <end position="43"/>
    </location>
</feature>